<name>A0A0P7BN43_9HYPO</name>
<evidence type="ECO:0000313" key="3">
    <source>
        <dbReference type="Proteomes" id="UP000050424"/>
    </source>
</evidence>
<dbReference type="Proteomes" id="UP000050424">
    <property type="component" value="Unassembled WGS sequence"/>
</dbReference>
<feature type="compositionally biased region" description="Polar residues" evidence="1">
    <location>
        <begin position="56"/>
        <end position="67"/>
    </location>
</feature>
<protein>
    <submittedName>
        <fullName evidence="2">Uncharacterized protein</fullName>
    </submittedName>
</protein>
<comment type="caution">
    <text evidence="2">The sequence shown here is derived from an EMBL/GenBank/DDBJ whole genome shotgun (WGS) entry which is preliminary data.</text>
</comment>
<evidence type="ECO:0000256" key="1">
    <source>
        <dbReference type="SAM" id="MobiDB-lite"/>
    </source>
</evidence>
<gene>
    <name evidence="2" type="ORF">AK830_g4411</name>
</gene>
<feature type="compositionally biased region" description="Basic and acidic residues" evidence="1">
    <location>
        <begin position="26"/>
        <end position="42"/>
    </location>
</feature>
<reference evidence="2 3" key="1">
    <citation type="submission" date="2015-09" db="EMBL/GenBank/DDBJ databases">
        <title>Draft genome of a European isolate of the apple canker pathogen Neonectria ditissima.</title>
        <authorList>
            <person name="Gomez-Cortecero A."/>
            <person name="Harrison R.J."/>
            <person name="Armitage A.D."/>
        </authorList>
    </citation>
    <scope>NUCLEOTIDE SEQUENCE [LARGE SCALE GENOMIC DNA]</scope>
    <source>
        <strain evidence="2 3">R09/05</strain>
    </source>
</reference>
<accession>A0A0P7BN43</accession>
<evidence type="ECO:0000313" key="2">
    <source>
        <dbReference type="EMBL" id="KPM42152.1"/>
    </source>
</evidence>
<proteinExistence type="predicted"/>
<sequence>MTSHQAPHQTSHHLHNPTGITDEAAIEGHDLIHNAEVEEQKLHGKSAMTEEDPEPQQKSALGDSSQSDTKKEGSAMDKVKEALNMKK</sequence>
<dbReference type="OrthoDB" id="5211489at2759"/>
<feature type="compositionally biased region" description="Basic and acidic residues" evidence="1">
    <location>
        <begin position="68"/>
        <end position="87"/>
    </location>
</feature>
<organism evidence="2 3">
    <name type="scientific">Neonectria ditissima</name>
    <dbReference type="NCBI Taxonomy" id="78410"/>
    <lineage>
        <taxon>Eukaryota</taxon>
        <taxon>Fungi</taxon>
        <taxon>Dikarya</taxon>
        <taxon>Ascomycota</taxon>
        <taxon>Pezizomycotina</taxon>
        <taxon>Sordariomycetes</taxon>
        <taxon>Hypocreomycetidae</taxon>
        <taxon>Hypocreales</taxon>
        <taxon>Nectriaceae</taxon>
        <taxon>Neonectria</taxon>
    </lineage>
</organism>
<dbReference type="AlphaFoldDB" id="A0A0P7BN43"/>
<keyword evidence="3" id="KW-1185">Reference proteome</keyword>
<feature type="region of interest" description="Disordered" evidence="1">
    <location>
        <begin position="1"/>
        <end position="87"/>
    </location>
</feature>
<dbReference type="EMBL" id="LKCW01000053">
    <property type="protein sequence ID" value="KPM42152.1"/>
    <property type="molecule type" value="Genomic_DNA"/>
</dbReference>